<keyword evidence="6" id="KW-0456">Lyase</keyword>
<dbReference type="SUPFAM" id="SSF158694">
    <property type="entry name" value="UraD-Like"/>
    <property type="match status" value="1"/>
</dbReference>
<dbReference type="NCBIfam" id="NF010372">
    <property type="entry name" value="PRK13798.1"/>
    <property type="match status" value="1"/>
</dbReference>
<evidence type="ECO:0000313" key="9">
    <source>
        <dbReference type="Proteomes" id="UP000660680"/>
    </source>
</evidence>
<evidence type="ECO:0000313" key="8">
    <source>
        <dbReference type="EMBL" id="GGS49767.1"/>
    </source>
</evidence>
<dbReference type="GO" id="GO:0006144">
    <property type="term" value="P:purine nucleobase metabolic process"/>
    <property type="evidence" value="ECO:0007669"/>
    <property type="project" value="UniProtKB-KW"/>
</dbReference>
<dbReference type="RefSeq" id="WP_189213125.1">
    <property type="nucleotide sequence ID" value="NZ_BMRB01000005.1"/>
</dbReference>
<organism evidence="8 9">
    <name type="scientific">Actinokineospora fastidiosa</name>
    <dbReference type="NCBI Taxonomy" id="1816"/>
    <lineage>
        <taxon>Bacteria</taxon>
        <taxon>Bacillati</taxon>
        <taxon>Actinomycetota</taxon>
        <taxon>Actinomycetes</taxon>
        <taxon>Pseudonocardiales</taxon>
        <taxon>Pseudonocardiaceae</taxon>
        <taxon>Actinokineospora</taxon>
    </lineage>
</organism>
<dbReference type="Pfam" id="PF09349">
    <property type="entry name" value="OHCU_decarbox"/>
    <property type="match status" value="1"/>
</dbReference>
<proteinExistence type="predicted"/>
<evidence type="ECO:0000256" key="3">
    <source>
        <dbReference type="ARBA" id="ARBA00012257"/>
    </source>
</evidence>
<dbReference type="AlphaFoldDB" id="A0A918GPJ8"/>
<dbReference type="NCBIfam" id="TIGR03180">
    <property type="entry name" value="UraD_2"/>
    <property type="match status" value="1"/>
</dbReference>
<dbReference type="InterPro" id="IPR018020">
    <property type="entry name" value="OHCU_decarboxylase"/>
</dbReference>
<dbReference type="Proteomes" id="UP000660680">
    <property type="component" value="Unassembled WGS sequence"/>
</dbReference>
<comment type="catalytic activity">
    <reaction evidence="1">
        <text>5-hydroxy-2-oxo-4-ureido-2,5-dihydro-1H-imidazole-5-carboxylate + H(+) = (S)-allantoin + CO2</text>
        <dbReference type="Rhea" id="RHEA:26301"/>
        <dbReference type="ChEBI" id="CHEBI:15378"/>
        <dbReference type="ChEBI" id="CHEBI:15678"/>
        <dbReference type="ChEBI" id="CHEBI:16526"/>
        <dbReference type="ChEBI" id="CHEBI:58639"/>
        <dbReference type="EC" id="4.1.1.97"/>
    </reaction>
</comment>
<dbReference type="EC" id="4.1.1.97" evidence="3"/>
<feature type="domain" description="Oxo-4-hydroxy-4-carboxy-5-ureidoimidazoline decarboxylase" evidence="7">
    <location>
        <begin position="9"/>
        <end position="157"/>
    </location>
</feature>
<evidence type="ECO:0000256" key="4">
    <source>
        <dbReference type="ARBA" id="ARBA00022631"/>
    </source>
</evidence>
<accession>A0A918GPJ8</accession>
<evidence type="ECO:0000259" key="7">
    <source>
        <dbReference type="Pfam" id="PF09349"/>
    </source>
</evidence>
<dbReference type="GO" id="GO:0019628">
    <property type="term" value="P:urate catabolic process"/>
    <property type="evidence" value="ECO:0007669"/>
    <property type="project" value="TreeGrafter"/>
</dbReference>
<dbReference type="Gene3D" id="1.10.3330.10">
    <property type="entry name" value="Oxo-4-hydroxy-4-carboxy-5-ureidoimidazoline decarboxylase"/>
    <property type="match status" value="1"/>
</dbReference>
<dbReference type="EMBL" id="BMRB01000005">
    <property type="protein sequence ID" value="GGS49767.1"/>
    <property type="molecule type" value="Genomic_DNA"/>
</dbReference>
<evidence type="ECO:0000256" key="1">
    <source>
        <dbReference type="ARBA" id="ARBA00001163"/>
    </source>
</evidence>
<evidence type="ECO:0000256" key="5">
    <source>
        <dbReference type="ARBA" id="ARBA00022793"/>
    </source>
</evidence>
<dbReference type="PANTHER" id="PTHR43466">
    <property type="entry name" value="2-OXO-4-HYDROXY-4-CARBOXY-5-UREIDOIMIDAZOLINE DECARBOXYLASE-RELATED"/>
    <property type="match status" value="1"/>
</dbReference>
<keyword evidence="9" id="KW-1185">Reference proteome</keyword>
<sequence length="166" mass="17852">MIVKRVNAGDAIEARAELLACCASRRWAARVVAGRPYADLDALRAMSAQVFEELAWADLLEAVSAHPRVGERPTGPEAGWSRQEQAAAASADDDVLARLRAGNAEYERRFGHVFLICATGLSAAEVLAALRERMGNDVDVEQEVVRAELRKIADLRLVKAAGGCPG</sequence>
<dbReference type="GO" id="GO:0051997">
    <property type="term" value="F:2-oxo-4-hydroxy-4-carboxy-5-ureidoimidazoline decarboxylase activity"/>
    <property type="evidence" value="ECO:0007669"/>
    <property type="project" value="UniProtKB-EC"/>
</dbReference>
<evidence type="ECO:0000256" key="2">
    <source>
        <dbReference type="ARBA" id="ARBA00004754"/>
    </source>
</evidence>
<evidence type="ECO:0000256" key="6">
    <source>
        <dbReference type="ARBA" id="ARBA00023239"/>
    </source>
</evidence>
<protein>
    <recommendedName>
        <fullName evidence="3">2-oxo-4-hydroxy-4-carboxy-5-ureidoimidazoline decarboxylase</fullName>
        <ecNumber evidence="3">4.1.1.97</ecNumber>
    </recommendedName>
</protein>
<reference evidence="8" key="2">
    <citation type="submission" date="2020-09" db="EMBL/GenBank/DDBJ databases">
        <authorList>
            <person name="Sun Q."/>
            <person name="Ohkuma M."/>
        </authorList>
    </citation>
    <scope>NUCLEOTIDE SEQUENCE</scope>
    <source>
        <strain evidence="8">JCM 3276</strain>
    </source>
</reference>
<gene>
    <name evidence="8" type="ORF">GCM10010171_51120</name>
</gene>
<reference evidence="8" key="1">
    <citation type="journal article" date="2014" name="Int. J. Syst. Evol. Microbiol.">
        <title>Complete genome sequence of Corynebacterium casei LMG S-19264T (=DSM 44701T), isolated from a smear-ripened cheese.</title>
        <authorList>
            <consortium name="US DOE Joint Genome Institute (JGI-PGF)"/>
            <person name="Walter F."/>
            <person name="Albersmeier A."/>
            <person name="Kalinowski J."/>
            <person name="Ruckert C."/>
        </authorList>
    </citation>
    <scope>NUCLEOTIDE SEQUENCE</scope>
    <source>
        <strain evidence="8">JCM 3276</strain>
    </source>
</reference>
<keyword evidence="4" id="KW-0659">Purine metabolism</keyword>
<comment type="pathway">
    <text evidence="2">Purine metabolism; urate degradation; (S)-allantoin from urate: step 3/3.</text>
</comment>
<comment type="caution">
    <text evidence="8">The sequence shown here is derived from an EMBL/GenBank/DDBJ whole genome shotgun (WGS) entry which is preliminary data.</text>
</comment>
<keyword evidence="5" id="KW-0210">Decarboxylase</keyword>
<name>A0A918GPJ8_9PSEU</name>
<dbReference type="InterPro" id="IPR036778">
    <property type="entry name" value="OHCU_decarboxylase_sf"/>
</dbReference>
<dbReference type="InterPro" id="IPR017595">
    <property type="entry name" value="OHCU_decarboxylase-2"/>
</dbReference>
<dbReference type="PANTHER" id="PTHR43466:SF1">
    <property type="entry name" value="2-OXO-4-HYDROXY-4-CARBOXY-5-UREIDOIMIDAZOLINE DECARBOXYLASE-RELATED"/>
    <property type="match status" value="1"/>
</dbReference>